<evidence type="ECO:0000313" key="2">
    <source>
        <dbReference type="Proteomes" id="UP000823388"/>
    </source>
</evidence>
<evidence type="ECO:0000313" key="1">
    <source>
        <dbReference type="EMBL" id="KAG2537320.1"/>
    </source>
</evidence>
<dbReference type="Proteomes" id="UP000823388">
    <property type="component" value="Chromosome 9N"/>
</dbReference>
<comment type="caution">
    <text evidence="1">The sequence shown here is derived from an EMBL/GenBank/DDBJ whole genome shotgun (WGS) entry which is preliminary data.</text>
</comment>
<reference evidence="1" key="1">
    <citation type="submission" date="2020-05" db="EMBL/GenBank/DDBJ databases">
        <title>WGS assembly of Panicum virgatum.</title>
        <authorList>
            <person name="Lovell J.T."/>
            <person name="Jenkins J."/>
            <person name="Shu S."/>
            <person name="Juenger T.E."/>
            <person name="Schmutz J."/>
        </authorList>
    </citation>
    <scope>NUCLEOTIDE SEQUENCE</scope>
    <source>
        <strain evidence="1">AP13</strain>
    </source>
</reference>
<name>A0A8T0MJ49_PANVG</name>
<gene>
    <name evidence="1" type="ORF">PVAP13_9NG263873</name>
</gene>
<accession>A0A8T0MJ49</accession>
<organism evidence="1 2">
    <name type="scientific">Panicum virgatum</name>
    <name type="common">Blackwell switchgrass</name>
    <dbReference type="NCBI Taxonomy" id="38727"/>
    <lineage>
        <taxon>Eukaryota</taxon>
        <taxon>Viridiplantae</taxon>
        <taxon>Streptophyta</taxon>
        <taxon>Embryophyta</taxon>
        <taxon>Tracheophyta</taxon>
        <taxon>Spermatophyta</taxon>
        <taxon>Magnoliopsida</taxon>
        <taxon>Liliopsida</taxon>
        <taxon>Poales</taxon>
        <taxon>Poaceae</taxon>
        <taxon>PACMAD clade</taxon>
        <taxon>Panicoideae</taxon>
        <taxon>Panicodae</taxon>
        <taxon>Paniceae</taxon>
        <taxon>Panicinae</taxon>
        <taxon>Panicum</taxon>
        <taxon>Panicum sect. Hiantes</taxon>
    </lineage>
</organism>
<keyword evidence="2" id="KW-1185">Reference proteome</keyword>
<protein>
    <submittedName>
        <fullName evidence="1">Uncharacterized protein</fullName>
    </submittedName>
</protein>
<dbReference type="AlphaFoldDB" id="A0A8T0MJ49"/>
<proteinExistence type="predicted"/>
<sequence length="187" mass="20485">MACLHSSRTGSGFTVRLRGAARAVPLATADLTGDRWNMGRDVFSFAQVEDGLDSPYLGLFSGLMTTSPAADLLRSADSFGAADYSLFQDLDGDGRCTPEGRWIAATSWRSLSISWLSSCLWRRASSPSPVDSVGVCCLRDAEQRTFVSNLISLGSSLLVFLYWRISAQDLFVICNSSREMVVRARFF</sequence>
<dbReference type="EMBL" id="CM029054">
    <property type="protein sequence ID" value="KAG2537320.1"/>
    <property type="molecule type" value="Genomic_DNA"/>
</dbReference>